<dbReference type="PANTHER" id="PTHR33495:SF2">
    <property type="entry name" value="ANTI-SIGMA FACTOR ANTAGONIST TM_1081-RELATED"/>
    <property type="match status" value="1"/>
</dbReference>
<evidence type="ECO:0000256" key="1">
    <source>
        <dbReference type="ARBA" id="ARBA00009013"/>
    </source>
</evidence>
<name>A0A1M4PJK5_9FIRM</name>
<evidence type="ECO:0000256" key="2">
    <source>
        <dbReference type="RuleBase" id="RU003749"/>
    </source>
</evidence>
<dbReference type="PROSITE" id="PS50801">
    <property type="entry name" value="STAS"/>
    <property type="match status" value="1"/>
</dbReference>
<dbReference type="Pfam" id="PF01740">
    <property type="entry name" value="STAS"/>
    <property type="match status" value="1"/>
</dbReference>
<dbReference type="Gene3D" id="3.30.750.24">
    <property type="entry name" value="STAS domain"/>
    <property type="match status" value="1"/>
</dbReference>
<feature type="domain" description="STAS" evidence="3">
    <location>
        <begin position="15"/>
        <end position="100"/>
    </location>
</feature>
<gene>
    <name evidence="4" type="ORF">CUESP1_0214</name>
</gene>
<sequence>MVKYNFDKDKLKVCLSGDLDTKEAIYLRKELLDYINKGYHNIVVDVENLDYIDSTGLGVLVTANKLVQKTDGQVYIEGLKGHVKKIFELTRLNKVFHIGV</sequence>
<accession>A0A1M4PJK5</accession>
<dbReference type="SUPFAM" id="SSF52091">
    <property type="entry name" value="SpoIIaa-like"/>
    <property type="match status" value="1"/>
</dbReference>
<evidence type="ECO:0000313" key="5">
    <source>
        <dbReference type="Proteomes" id="UP000245423"/>
    </source>
</evidence>
<organism evidence="4 5">
    <name type="scientific">[Clostridium] ultunense Esp</name>
    <dbReference type="NCBI Taxonomy" id="1288971"/>
    <lineage>
        <taxon>Bacteria</taxon>
        <taxon>Bacillati</taxon>
        <taxon>Bacillota</taxon>
        <taxon>Tissierellia</taxon>
        <taxon>Tissierellales</taxon>
        <taxon>Tepidimicrobiaceae</taxon>
        <taxon>Schnuerera</taxon>
    </lineage>
</organism>
<dbReference type="RefSeq" id="WP_025640254.1">
    <property type="nucleotide sequence ID" value="NZ_LT669839.1"/>
</dbReference>
<dbReference type="CDD" id="cd07043">
    <property type="entry name" value="STAS_anti-anti-sigma_factors"/>
    <property type="match status" value="1"/>
</dbReference>
<dbReference type="AlphaFoldDB" id="A0A1M4PJK5"/>
<dbReference type="InterPro" id="IPR036513">
    <property type="entry name" value="STAS_dom_sf"/>
</dbReference>
<dbReference type="OrthoDB" id="9793697at2"/>
<dbReference type="PANTHER" id="PTHR33495">
    <property type="entry name" value="ANTI-SIGMA FACTOR ANTAGONIST TM_1081-RELATED-RELATED"/>
    <property type="match status" value="1"/>
</dbReference>
<keyword evidence="5" id="KW-1185">Reference proteome</keyword>
<reference evidence="4 5" key="1">
    <citation type="submission" date="2016-11" db="EMBL/GenBank/DDBJ databases">
        <authorList>
            <person name="Manzoor S."/>
        </authorList>
    </citation>
    <scope>NUCLEOTIDE SEQUENCE [LARGE SCALE GENOMIC DNA]</scope>
    <source>
        <strain evidence="4">Clostridium ultunense strain Esp</strain>
    </source>
</reference>
<dbReference type="Proteomes" id="UP000245423">
    <property type="component" value="Chromosome 1"/>
</dbReference>
<dbReference type="NCBIfam" id="TIGR00377">
    <property type="entry name" value="ant_ant_sig"/>
    <property type="match status" value="1"/>
</dbReference>
<proteinExistence type="inferred from homology"/>
<dbReference type="EMBL" id="LT669839">
    <property type="protein sequence ID" value="SHD75613.1"/>
    <property type="molecule type" value="Genomic_DNA"/>
</dbReference>
<comment type="similarity">
    <text evidence="1 2">Belongs to the anti-sigma-factor antagonist family.</text>
</comment>
<evidence type="ECO:0000313" key="4">
    <source>
        <dbReference type="EMBL" id="SHD75613.1"/>
    </source>
</evidence>
<dbReference type="GO" id="GO:0043856">
    <property type="term" value="F:anti-sigma factor antagonist activity"/>
    <property type="evidence" value="ECO:0007669"/>
    <property type="project" value="InterPro"/>
</dbReference>
<protein>
    <recommendedName>
        <fullName evidence="2">Anti-sigma factor antagonist</fullName>
    </recommendedName>
</protein>
<dbReference type="InterPro" id="IPR003658">
    <property type="entry name" value="Anti-sigma_ant"/>
</dbReference>
<dbReference type="InterPro" id="IPR002645">
    <property type="entry name" value="STAS_dom"/>
</dbReference>
<evidence type="ECO:0000259" key="3">
    <source>
        <dbReference type="PROSITE" id="PS50801"/>
    </source>
</evidence>